<dbReference type="PANTHER" id="PTHR42953">
    <property type="entry name" value="HIGH-AFFINITY ZINC UPTAKE SYSTEM PROTEIN ZNUA-RELATED"/>
    <property type="match status" value="1"/>
</dbReference>
<keyword evidence="3" id="KW-0732">Signal</keyword>
<dbReference type="OrthoDB" id="50488at2157"/>
<protein>
    <submittedName>
        <fullName evidence="5">Zinc ABC transporter substrate-binding protein</fullName>
    </submittedName>
</protein>
<feature type="compositionally biased region" description="Acidic residues" evidence="4">
    <location>
        <begin position="133"/>
        <end position="143"/>
    </location>
</feature>
<dbReference type="EMBL" id="PGGK01000002">
    <property type="protein sequence ID" value="TGC10919.1"/>
    <property type="molecule type" value="Genomic_DNA"/>
</dbReference>
<evidence type="ECO:0000313" key="6">
    <source>
        <dbReference type="Proteomes" id="UP000297295"/>
    </source>
</evidence>
<evidence type="ECO:0000256" key="2">
    <source>
        <dbReference type="ARBA" id="ARBA00022448"/>
    </source>
</evidence>
<name>A0A4E0R189_9EURY</name>
<organism evidence="5 6">
    <name type="scientific">Methanolobus halotolerans</name>
    <dbReference type="NCBI Taxonomy" id="2052935"/>
    <lineage>
        <taxon>Archaea</taxon>
        <taxon>Methanobacteriati</taxon>
        <taxon>Methanobacteriota</taxon>
        <taxon>Stenosarchaea group</taxon>
        <taxon>Methanomicrobia</taxon>
        <taxon>Methanosarcinales</taxon>
        <taxon>Methanosarcinaceae</taxon>
        <taxon>Methanolobus</taxon>
    </lineage>
</organism>
<feature type="region of interest" description="Disordered" evidence="4">
    <location>
        <begin position="127"/>
        <end position="166"/>
    </location>
</feature>
<dbReference type="GO" id="GO:0046872">
    <property type="term" value="F:metal ion binding"/>
    <property type="evidence" value="ECO:0007669"/>
    <property type="project" value="InterPro"/>
</dbReference>
<dbReference type="InterPro" id="IPR006127">
    <property type="entry name" value="ZnuA-like"/>
</dbReference>
<sequence length="318" mass="34907">MIRRKLVFVIFVSMCLAFVSGCVDGPDVSASSADKPVVVVSILPEAEFVEQIAGDQAKVIVMVPSGADPHSYEVTPGQLRELSDADMYVKVGSGLSFENVWMDRLIAVNPDMHIVDASNGIQLRTMESHSHEEAEEEHEDESEGEHVEGDHTEEASGSRDPHIWTSPKNAQMMVENIYEGMVEIDPENGDMYAQNRDAYIAELEAADADVRKALEGKEGSSFLVYHPSWGYFADDYGLEQISVEVEGKEPSVQDMRNLIDIAREEDIKVIFVQSGFSTSSAQTIADAIDGEVVEVDPLAKDYIDNLAKVTAAFEKGLA</sequence>
<reference evidence="5 6" key="1">
    <citation type="submission" date="2017-11" db="EMBL/GenBank/DDBJ databases">
        <title>Isolation and Characterization of Methanogenic Archaea from Saline Meromictic Lake at Siberia.</title>
        <authorList>
            <person name="Shen Y."/>
            <person name="Huang H.-H."/>
            <person name="Lai M.-C."/>
            <person name="Chen S.-C."/>
        </authorList>
    </citation>
    <scope>NUCLEOTIDE SEQUENCE [LARGE SCALE GENOMIC DNA]</scope>
    <source>
        <strain evidence="5 6">SY-01</strain>
    </source>
</reference>
<dbReference type="PANTHER" id="PTHR42953:SF3">
    <property type="entry name" value="HIGH-AFFINITY ZINC UPTAKE SYSTEM PROTEIN ZNUA"/>
    <property type="match status" value="1"/>
</dbReference>
<dbReference type="SUPFAM" id="SSF53807">
    <property type="entry name" value="Helical backbone' metal receptor"/>
    <property type="match status" value="1"/>
</dbReference>
<dbReference type="Proteomes" id="UP000297295">
    <property type="component" value="Unassembled WGS sequence"/>
</dbReference>
<dbReference type="InterPro" id="IPR006128">
    <property type="entry name" value="Lipoprotein_PsaA-like"/>
</dbReference>
<dbReference type="AlphaFoldDB" id="A0A4E0R189"/>
<evidence type="ECO:0000256" key="4">
    <source>
        <dbReference type="SAM" id="MobiDB-lite"/>
    </source>
</evidence>
<keyword evidence="2" id="KW-0813">Transport</keyword>
<dbReference type="GO" id="GO:0030001">
    <property type="term" value="P:metal ion transport"/>
    <property type="evidence" value="ECO:0007669"/>
    <property type="project" value="InterPro"/>
</dbReference>
<comment type="caution">
    <text evidence="5">The sequence shown here is derived from an EMBL/GenBank/DDBJ whole genome shotgun (WGS) entry which is preliminary data.</text>
</comment>
<gene>
    <name evidence="5" type="ORF">CUN85_01835</name>
</gene>
<evidence type="ECO:0000256" key="3">
    <source>
        <dbReference type="ARBA" id="ARBA00022729"/>
    </source>
</evidence>
<dbReference type="PRINTS" id="PR00690">
    <property type="entry name" value="ADHESNFAMILY"/>
</dbReference>
<evidence type="ECO:0000313" key="5">
    <source>
        <dbReference type="EMBL" id="TGC10919.1"/>
    </source>
</evidence>
<evidence type="ECO:0000256" key="1">
    <source>
        <dbReference type="ARBA" id="ARBA00011028"/>
    </source>
</evidence>
<accession>A0A4E0R189</accession>
<dbReference type="GO" id="GO:0007155">
    <property type="term" value="P:cell adhesion"/>
    <property type="evidence" value="ECO:0007669"/>
    <property type="project" value="InterPro"/>
</dbReference>
<dbReference type="Pfam" id="PF01297">
    <property type="entry name" value="ZnuA"/>
    <property type="match status" value="1"/>
</dbReference>
<keyword evidence="6" id="KW-1185">Reference proteome</keyword>
<feature type="compositionally biased region" description="Basic and acidic residues" evidence="4">
    <location>
        <begin position="144"/>
        <end position="162"/>
    </location>
</feature>
<dbReference type="Gene3D" id="3.40.50.1980">
    <property type="entry name" value="Nitrogenase molybdenum iron protein domain"/>
    <property type="match status" value="2"/>
</dbReference>
<dbReference type="PROSITE" id="PS51257">
    <property type="entry name" value="PROKAR_LIPOPROTEIN"/>
    <property type="match status" value="1"/>
</dbReference>
<proteinExistence type="inferred from homology"/>
<dbReference type="RefSeq" id="WP_135388449.1">
    <property type="nucleotide sequence ID" value="NZ_PGGK01000002.1"/>
</dbReference>
<dbReference type="InterPro" id="IPR050492">
    <property type="entry name" value="Bact_metal-bind_prot9"/>
</dbReference>
<comment type="similarity">
    <text evidence="1">Belongs to the bacterial solute-binding protein 9 family.</text>
</comment>